<reference evidence="2" key="1">
    <citation type="submission" date="2021-02" db="EMBL/GenBank/DDBJ databases">
        <authorList>
            <person name="Nowell W R."/>
        </authorList>
    </citation>
    <scope>NUCLEOTIDE SEQUENCE</scope>
</reference>
<proteinExistence type="predicted"/>
<gene>
    <name evidence="2" type="ORF">IZO911_LOCUS14829</name>
</gene>
<feature type="transmembrane region" description="Helical" evidence="1">
    <location>
        <begin position="104"/>
        <end position="122"/>
    </location>
</feature>
<sequence>MVEFTPDKFYTSITQSQGSKNNMTNVKGIDRCRCGDTHQTFQSAIVHRRINYLLESTVLPANTKSASELYYKATFLFLNLNLFPSVPPAINEHQLRNQRISTRLFISLLIISLSILLLYTSLINITETVNVKAPSIIKYEELYNSYSETLTCECTQISINYEKFIQIQYTLHQVCHSDFVTQTWFNYLATSPGHGTSFYDTFRLTGTFTFQALYTLCVLVDETILNRLSQFYSSQYVSAYVTPSNVFQLQTKSFISQFISSTTNEFLLSLAMIRKTTQSNALLSAQFTNYRFYHNENDNNLVTESSWDGDCMCSSSATCISQYAVINYPSFTKVFPLPGLYTGCYIIESLLQSSLQCFYDQACIDNLLLYLGSSTIINVTALDISLSTLFLENSTITDILDQLMVEEWNSSSIYEDYYSECQPSGCSYTVTSKNSVIYIVTTLIGLVGGLITVMKLMVPILVNFVRKCIHKEVKTEAVCHSDLVTQQWINYLATSSGSSGLPYEDFRVTSTFTFQAMSAFCTLVNQTISNSLIQFYSNQYVSASVTPANVFQLQTKAFISQFKSATATGFLLSLAMIRNTTQSNALLSGELNNFGISLPNDYSFFTDSRSYGHCTCSSSSTCITQSPIYNLLNNTLLFSIPGFYTGCYIIESLLQSSLQCFYNQTCINQLQSYFQVSSIMNVTALDILLSIQFLENSTIADILDQLMVEEWNSSMMNINVRIRTFYQKSKLFFLNLNIFSSVPPTTDEHQLRNQHISTRLFISLLIILLYILLLYTSLINISQTVNVKAPSIKQYEQLYNSYSETLTCECTQISINYEKFIQIQYTLHQVCHSDFVTQDWINYLATSYGNYSVSTSDFRWSGELAFQAMSAFCTLVNQTISNSLIQFYSNQYVSASVTPANVFQLQTKAFISQFKSATATGFLLSLAMIRNTTQSNSLFSGALTNYGLYEPDGAIIRYALSYGNCTCASSGTCISQSPIYDLVSADKILFFVPGFYTGCYIIESLLQSSLQCFYNQTCINQLQSYFQVSSIMNVTALDILLSIQFLENSTIADILDQLMVEEWNSSSIYENYYSECQPSYCSYTVTSKNSVIYIVTTLIGLVGETVNIKAPSIIKYEQLYNSYSQALTCECTQISINYKKFIQIQYTLHQVCHSDFVTQEWINYLATSSGISVLPYEDFRVTSTFTFQAISAFCTLVNQTISNQLVQFYSSQYVRASVTPTNIFQLQTKAFISQFISSTTDNFLLSLSMIRDTTQSNALLSGELNNFEFYVGSDYTVTSDSRSYGNCTCSSSSICITQSVIYELLNDTALFSVPGLYTGCYIIESLLQSSLQCFYNQTCINKLQSYSIESLLMNVTALDISLSTLFLENSTIIDILDQLMVEEWNSSSIYENYYSECQPSYCSYTVTSKNSVIYIVTTLIGLVGETVNIKAPSIIKYEQLYNSYSQALTCECTQISINYEKFIQIQYTLHQVCHSDFVTQEWINYLATSPGGYSLYVYDFRSSGTYLFQTISAFCTLINQTILSQLAQFYSSQYVSAYVTPSNVFQLQTKAFISQFISSTTNQFLLSLAMIRNTTQSNSLFSGGLTNYNLKESNGAMVRSPLSYGNCTCTSSGTCINQTAIYELFSNYNLLFSVPGLYAGCYIIEASLQSNLQCFYNQTCINKLQSYFVVYSLMNVKALDISLSTLFLENSTIIDILDQLMVEEWNSSSIYENYYSECQPSYCSYTVTSKNSAIHIVTTLIGLIGGLITVLKLMVPYLVKSIMFFIKKCKRRRVTIMPMIQT</sequence>
<dbReference type="Proteomes" id="UP000663860">
    <property type="component" value="Unassembled WGS sequence"/>
</dbReference>
<evidence type="ECO:0000256" key="1">
    <source>
        <dbReference type="SAM" id="Phobius"/>
    </source>
</evidence>
<keyword evidence="1" id="KW-0472">Membrane</keyword>
<name>A0A814CU23_9BILA</name>
<keyword evidence="1" id="KW-0812">Transmembrane</keyword>
<keyword evidence="1" id="KW-1133">Transmembrane helix</keyword>
<comment type="caution">
    <text evidence="2">The sequence shown here is derived from an EMBL/GenBank/DDBJ whole genome shotgun (WGS) entry which is preliminary data.</text>
</comment>
<protein>
    <recommendedName>
        <fullName evidence="4">Transmembrane protein</fullName>
    </recommendedName>
</protein>
<feature type="transmembrane region" description="Helical" evidence="1">
    <location>
        <begin position="436"/>
        <end position="462"/>
    </location>
</feature>
<feature type="transmembrane region" description="Helical" evidence="1">
    <location>
        <begin position="760"/>
        <end position="778"/>
    </location>
</feature>
<evidence type="ECO:0008006" key="4">
    <source>
        <dbReference type="Google" id="ProtNLM"/>
    </source>
</evidence>
<evidence type="ECO:0000313" key="3">
    <source>
        <dbReference type="Proteomes" id="UP000663860"/>
    </source>
</evidence>
<dbReference type="EMBL" id="CAJNOE010000125">
    <property type="protein sequence ID" value="CAF0948031.1"/>
    <property type="molecule type" value="Genomic_DNA"/>
</dbReference>
<evidence type="ECO:0000313" key="2">
    <source>
        <dbReference type="EMBL" id="CAF0948031.1"/>
    </source>
</evidence>
<organism evidence="2 3">
    <name type="scientific">Adineta steineri</name>
    <dbReference type="NCBI Taxonomy" id="433720"/>
    <lineage>
        <taxon>Eukaryota</taxon>
        <taxon>Metazoa</taxon>
        <taxon>Spiralia</taxon>
        <taxon>Gnathifera</taxon>
        <taxon>Rotifera</taxon>
        <taxon>Eurotatoria</taxon>
        <taxon>Bdelloidea</taxon>
        <taxon>Adinetida</taxon>
        <taxon>Adinetidae</taxon>
        <taxon>Adineta</taxon>
    </lineage>
</organism>
<feature type="transmembrane region" description="Helical" evidence="1">
    <location>
        <begin position="1733"/>
        <end position="1759"/>
    </location>
</feature>
<accession>A0A814CU23</accession>